<dbReference type="InterPro" id="IPR006734">
    <property type="entry name" value="PLATZ"/>
</dbReference>
<evidence type="ECO:0000313" key="4">
    <source>
        <dbReference type="EMBL" id="KAJ0194562.1"/>
    </source>
</evidence>
<dbReference type="PANTHER" id="PTHR31065:SF53">
    <property type="entry name" value="B BOX-TYPE DOMAIN-CONTAINING PROTEIN"/>
    <property type="match status" value="1"/>
</dbReference>
<feature type="domain" description="B box-type" evidence="3">
    <location>
        <begin position="56"/>
        <end position="94"/>
    </location>
</feature>
<evidence type="ECO:0000313" key="5">
    <source>
        <dbReference type="Proteomes" id="UP000235145"/>
    </source>
</evidence>
<comment type="caution">
    <text evidence="4">The sequence shown here is derived from an EMBL/GenBank/DDBJ whole genome shotgun (WGS) entry which is preliminary data.</text>
</comment>
<name>A0A9R1UWW4_LACSA</name>
<dbReference type="SUPFAM" id="SSF57845">
    <property type="entry name" value="B-box zinc-binding domain"/>
    <property type="match status" value="1"/>
</dbReference>
<evidence type="ECO:0000256" key="1">
    <source>
        <dbReference type="PROSITE-ProRule" id="PRU00024"/>
    </source>
</evidence>
<keyword evidence="1" id="KW-0862">Zinc</keyword>
<dbReference type="GO" id="GO:0008270">
    <property type="term" value="F:zinc ion binding"/>
    <property type="evidence" value="ECO:0007669"/>
    <property type="project" value="UniProtKB-KW"/>
</dbReference>
<keyword evidence="1" id="KW-0479">Metal-binding</keyword>
<gene>
    <name evidence="4" type="ORF">LSAT_V11C800407090</name>
</gene>
<dbReference type="Proteomes" id="UP000235145">
    <property type="component" value="Unassembled WGS sequence"/>
</dbReference>
<feature type="compositionally biased region" description="Low complexity" evidence="2">
    <location>
        <begin position="1"/>
        <end position="27"/>
    </location>
</feature>
<dbReference type="Pfam" id="PF04640">
    <property type="entry name" value="PLATZ"/>
    <property type="match status" value="1"/>
</dbReference>
<dbReference type="AlphaFoldDB" id="A0A9R1UWW4"/>
<reference evidence="4 5" key="1">
    <citation type="journal article" date="2017" name="Nat. Commun.">
        <title>Genome assembly with in vitro proximity ligation data and whole-genome triplication in lettuce.</title>
        <authorList>
            <person name="Reyes-Chin-Wo S."/>
            <person name="Wang Z."/>
            <person name="Yang X."/>
            <person name="Kozik A."/>
            <person name="Arikit S."/>
            <person name="Song C."/>
            <person name="Xia L."/>
            <person name="Froenicke L."/>
            <person name="Lavelle D.O."/>
            <person name="Truco M.J."/>
            <person name="Xia R."/>
            <person name="Zhu S."/>
            <person name="Xu C."/>
            <person name="Xu H."/>
            <person name="Xu X."/>
            <person name="Cox K."/>
            <person name="Korf I."/>
            <person name="Meyers B.C."/>
            <person name="Michelmore R.W."/>
        </authorList>
    </citation>
    <scope>NUCLEOTIDE SEQUENCE [LARGE SCALE GENOMIC DNA]</scope>
    <source>
        <strain evidence="5">cv. Salinas</strain>
        <tissue evidence="4">Seedlings</tissue>
    </source>
</reference>
<proteinExistence type="predicted"/>
<keyword evidence="5" id="KW-1185">Reference proteome</keyword>
<protein>
    <recommendedName>
        <fullName evidence="3">B box-type domain-containing protein</fullName>
    </recommendedName>
</protein>
<dbReference type="EMBL" id="NBSK02000008">
    <property type="protein sequence ID" value="KAJ0194562.1"/>
    <property type="molecule type" value="Genomic_DNA"/>
</dbReference>
<evidence type="ECO:0000259" key="3">
    <source>
        <dbReference type="PROSITE" id="PS50119"/>
    </source>
</evidence>
<keyword evidence="1" id="KW-0863">Zinc-finger</keyword>
<dbReference type="PANTHER" id="PTHR31065">
    <property type="entry name" value="PLATZ TRANSCRIPTION FACTOR FAMILY PROTEIN"/>
    <property type="match status" value="1"/>
</dbReference>
<feature type="region of interest" description="Disordered" evidence="2">
    <location>
        <begin position="1"/>
        <end position="36"/>
    </location>
</feature>
<dbReference type="InterPro" id="IPR000315">
    <property type="entry name" value="Znf_B-box"/>
</dbReference>
<sequence>MTTTTVSTGTTTTTTTTATAATAASATGGNGTRGLRNQTQVPPWVLVMINIQYNGCMIHSNAKDNKLDRFCIDCGASFCNKCSSNHHGHKSIKIRRYVYHDVINRPDAQKHFDCSGIQGYVTNRAKVLFLKQRRDDQQPVKEQHQNTRSHNCIICKRSLPDSRYCSIQCKVSAMYNTGNMEEAGVDNNVSRKKGEELEKNLYDAMEAQAPTKLMASKRKRLRKGFPHKAPLF</sequence>
<dbReference type="PROSITE" id="PS50119">
    <property type="entry name" value="ZF_BBOX"/>
    <property type="match status" value="1"/>
</dbReference>
<evidence type="ECO:0000256" key="2">
    <source>
        <dbReference type="SAM" id="MobiDB-lite"/>
    </source>
</evidence>
<organism evidence="4 5">
    <name type="scientific">Lactuca sativa</name>
    <name type="common">Garden lettuce</name>
    <dbReference type="NCBI Taxonomy" id="4236"/>
    <lineage>
        <taxon>Eukaryota</taxon>
        <taxon>Viridiplantae</taxon>
        <taxon>Streptophyta</taxon>
        <taxon>Embryophyta</taxon>
        <taxon>Tracheophyta</taxon>
        <taxon>Spermatophyta</taxon>
        <taxon>Magnoliopsida</taxon>
        <taxon>eudicotyledons</taxon>
        <taxon>Gunneridae</taxon>
        <taxon>Pentapetalae</taxon>
        <taxon>asterids</taxon>
        <taxon>campanulids</taxon>
        <taxon>Asterales</taxon>
        <taxon>Asteraceae</taxon>
        <taxon>Cichorioideae</taxon>
        <taxon>Cichorieae</taxon>
        <taxon>Lactucinae</taxon>
        <taxon>Lactuca</taxon>
    </lineage>
</organism>
<accession>A0A9R1UWW4</accession>